<comment type="subunit">
    <text evidence="15">Monomer.</text>
</comment>
<comment type="similarity">
    <text evidence="2 15">Belongs to the DNA polymerase type-Y family.</text>
</comment>
<keyword evidence="4 15" id="KW-0963">Cytoplasm</keyword>
<dbReference type="EC" id="2.7.7.7" evidence="15"/>
<evidence type="ECO:0000256" key="5">
    <source>
        <dbReference type="ARBA" id="ARBA00022679"/>
    </source>
</evidence>
<dbReference type="Gene3D" id="1.10.150.20">
    <property type="entry name" value="5' to 3' exonuclease, C-terminal subdomain"/>
    <property type="match status" value="1"/>
</dbReference>
<dbReference type="FunFam" id="3.40.1170.60:FF:000001">
    <property type="entry name" value="DNA polymerase IV"/>
    <property type="match status" value="1"/>
</dbReference>
<dbReference type="InterPro" id="IPR043128">
    <property type="entry name" value="Rev_trsase/Diguanyl_cyclase"/>
</dbReference>
<feature type="domain" description="UmuC" evidence="16">
    <location>
        <begin position="8"/>
        <end position="189"/>
    </location>
</feature>
<reference evidence="17" key="1">
    <citation type="journal article" date="2020" name="mSystems">
        <title>Genome- and Community-Level Interaction Insights into Carbon Utilization and Element Cycling Functions of Hydrothermarchaeota in Hydrothermal Sediment.</title>
        <authorList>
            <person name="Zhou Z."/>
            <person name="Liu Y."/>
            <person name="Xu W."/>
            <person name="Pan J."/>
            <person name="Luo Z.H."/>
            <person name="Li M."/>
        </authorList>
    </citation>
    <scope>NUCLEOTIDE SEQUENCE [LARGE SCALE GENOMIC DNA]</scope>
    <source>
        <strain evidence="17">HyVt-577</strain>
    </source>
</reference>
<dbReference type="NCBIfam" id="NF002677">
    <property type="entry name" value="PRK02406.1"/>
    <property type="match status" value="1"/>
</dbReference>
<dbReference type="GO" id="GO:0005829">
    <property type="term" value="C:cytosol"/>
    <property type="evidence" value="ECO:0007669"/>
    <property type="project" value="TreeGrafter"/>
</dbReference>
<protein>
    <recommendedName>
        <fullName evidence="15">DNA polymerase IV</fullName>
        <shortName evidence="15">Pol IV</shortName>
        <ecNumber evidence="15">2.7.7.7</ecNumber>
    </recommendedName>
</protein>
<keyword evidence="3 15" id="KW-0515">Mutator protein</keyword>
<name>A0A7V4U0P5_CALAY</name>
<dbReference type="PANTHER" id="PTHR11076">
    <property type="entry name" value="DNA REPAIR POLYMERASE UMUC / TRANSFERASE FAMILY MEMBER"/>
    <property type="match status" value="1"/>
</dbReference>
<feature type="site" description="Substrate discrimination" evidence="15">
    <location>
        <position position="17"/>
    </location>
</feature>
<dbReference type="Pfam" id="PF00817">
    <property type="entry name" value="IMS"/>
    <property type="match status" value="1"/>
</dbReference>
<feature type="binding site" evidence="15">
    <location>
        <position position="107"/>
    </location>
    <ligand>
        <name>Mg(2+)</name>
        <dbReference type="ChEBI" id="CHEBI:18420"/>
    </ligand>
</feature>
<sequence length="407" mass="46134">MNGRFKTIFHIDADAFFASVEQGFNPLLRGKPVIVGGKPDQRGVVHTASYEARARGICTGMPLVKAKALCPQAVFLKGDYEHYRAVSQIFQEIYLRFTPKVEFTSLDDAYLDLTGALHLYPSAEWVGRAIMREVEKRTGVSISVGIGSGKAIARIASSLKKPRGLVRVPPGKERAFLADLPVDVLPGIGRMAKERLTDLHIFKVGELAALPRLIPEQLFGKNGKTLWELANGIDPREVKRRTIPRQISRETSFEEDTADMRLIKGTLQYLTERIAKKLREQELTCRTLAVKIRYSDFRRHARSQSLDAPSNDAGQLFRQAEAIFDALRLRRVRIRHVGVAASHIEPARYQQFLFKESLRQESLNSAVDEIRRRFGFMALLPADTLELRCKYRMDRHGYILHNPALTR</sequence>
<evidence type="ECO:0000256" key="4">
    <source>
        <dbReference type="ARBA" id="ARBA00022490"/>
    </source>
</evidence>
<dbReference type="InterPro" id="IPR017961">
    <property type="entry name" value="DNA_pol_Y-fam_little_finger"/>
</dbReference>
<evidence type="ECO:0000256" key="2">
    <source>
        <dbReference type="ARBA" id="ARBA00010945"/>
    </source>
</evidence>
<accession>A0A7V4U0P5</accession>
<evidence type="ECO:0000256" key="9">
    <source>
        <dbReference type="ARBA" id="ARBA00022763"/>
    </source>
</evidence>
<dbReference type="AlphaFoldDB" id="A0A7V4U0P5"/>
<dbReference type="InterPro" id="IPR001126">
    <property type="entry name" value="UmuC"/>
</dbReference>
<dbReference type="InterPro" id="IPR022880">
    <property type="entry name" value="DNApol_IV"/>
</dbReference>
<evidence type="ECO:0000256" key="15">
    <source>
        <dbReference type="HAMAP-Rule" id="MF_01113"/>
    </source>
</evidence>
<dbReference type="Gene3D" id="3.40.1170.60">
    <property type="match status" value="1"/>
</dbReference>
<dbReference type="Pfam" id="PF11799">
    <property type="entry name" value="IMS_C"/>
    <property type="match status" value="1"/>
</dbReference>
<feature type="binding site" evidence="15">
    <location>
        <position position="12"/>
    </location>
    <ligand>
        <name>Mg(2+)</name>
        <dbReference type="ChEBI" id="CHEBI:18420"/>
    </ligand>
</feature>
<comment type="cofactor">
    <cofactor evidence="15">
        <name>Mg(2+)</name>
        <dbReference type="ChEBI" id="CHEBI:18420"/>
    </cofactor>
    <text evidence="15">Binds 2 magnesium ions per subunit.</text>
</comment>
<keyword evidence="12 15" id="KW-0238">DNA-binding</keyword>
<dbReference type="InterPro" id="IPR043502">
    <property type="entry name" value="DNA/RNA_pol_sf"/>
</dbReference>
<evidence type="ECO:0000256" key="6">
    <source>
        <dbReference type="ARBA" id="ARBA00022695"/>
    </source>
</evidence>
<evidence type="ECO:0000256" key="13">
    <source>
        <dbReference type="ARBA" id="ARBA00023204"/>
    </source>
</evidence>
<dbReference type="GO" id="GO:0006261">
    <property type="term" value="P:DNA-templated DNA replication"/>
    <property type="evidence" value="ECO:0007669"/>
    <property type="project" value="UniProtKB-UniRule"/>
</dbReference>
<dbReference type="HAMAP" id="MF_01113">
    <property type="entry name" value="DNApol_IV"/>
    <property type="match status" value="1"/>
</dbReference>
<evidence type="ECO:0000256" key="1">
    <source>
        <dbReference type="ARBA" id="ARBA00004496"/>
    </source>
</evidence>
<comment type="function">
    <text evidence="15">Poorly processive, error-prone DNA polymerase involved in untargeted mutagenesis. Copies undamaged DNA at stalled replication forks, which arise in vivo from mismatched or misaligned primer ends. These misaligned primers can be extended by PolIV. Exhibits no 3'-5' exonuclease (proofreading) activity. May be involved in translesional synthesis, in conjunction with the beta clamp from PolIII.</text>
</comment>
<keyword evidence="10 15" id="KW-0460">Magnesium</keyword>
<evidence type="ECO:0000256" key="12">
    <source>
        <dbReference type="ARBA" id="ARBA00023125"/>
    </source>
</evidence>
<evidence type="ECO:0000256" key="3">
    <source>
        <dbReference type="ARBA" id="ARBA00022457"/>
    </source>
</evidence>
<evidence type="ECO:0000256" key="10">
    <source>
        <dbReference type="ARBA" id="ARBA00022842"/>
    </source>
</evidence>
<comment type="subcellular location">
    <subcellularLocation>
        <location evidence="1 15">Cytoplasm</location>
    </subcellularLocation>
</comment>
<keyword evidence="5 15" id="KW-0808">Transferase</keyword>
<evidence type="ECO:0000313" key="17">
    <source>
        <dbReference type="EMBL" id="HGY55769.1"/>
    </source>
</evidence>
<keyword evidence="9 15" id="KW-0227">DNA damage</keyword>
<dbReference type="GO" id="GO:0042276">
    <property type="term" value="P:error-prone translesion synthesis"/>
    <property type="evidence" value="ECO:0007669"/>
    <property type="project" value="TreeGrafter"/>
</dbReference>
<keyword evidence="8 15" id="KW-0479">Metal-binding</keyword>
<gene>
    <name evidence="15" type="primary">dinB</name>
    <name evidence="17" type="ORF">ENK44_08715</name>
</gene>
<dbReference type="CDD" id="cd03586">
    <property type="entry name" value="PolY_Pol_IV_kappa"/>
    <property type="match status" value="1"/>
</dbReference>
<dbReference type="Gene3D" id="3.30.1490.100">
    <property type="entry name" value="DNA polymerase, Y-family, little finger domain"/>
    <property type="match status" value="1"/>
</dbReference>
<dbReference type="GO" id="GO:0006281">
    <property type="term" value="P:DNA repair"/>
    <property type="evidence" value="ECO:0007669"/>
    <property type="project" value="UniProtKB-UniRule"/>
</dbReference>
<comment type="catalytic activity">
    <reaction evidence="14 15">
        <text>DNA(n) + a 2'-deoxyribonucleoside 5'-triphosphate = DNA(n+1) + diphosphate</text>
        <dbReference type="Rhea" id="RHEA:22508"/>
        <dbReference type="Rhea" id="RHEA-COMP:17339"/>
        <dbReference type="Rhea" id="RHEA-COMP:17340"/>
        <dbReference type="ChEBI" id="CHEBI:33019"/>
        <dbReference type="ChEBI" id="CHEBI:61560"/>
        <dbReference type="ChEBI" id="CHEBI:173112"/>
        <dbReference type="EC" id="2.7.7.7"/>
    </reaction>
</comment>
<dbReference type="EMBL" id="DRQG01000082">
    <property type="protein sequence ID" value="HGY55769.1"/>
    <property type="molecule type" value="Genomic_DNA"/>
</dbReference>
<dbReference type="Proteomes" id="UP000885779">
    <property type="component" value="Unassembled WGS sequence"/>
</dbReference>
<comment type="caution">
    <text evidence="17">The sequence shown here is derived from an EMBL/GenBank/DDBJ whole genome shotgun (WGS) entry which is preliminary data.</text>
</comment>
<organism evidence="17">
    <name type="scientific">Caldithrix abyssi</name>
    <dbReference type="NCBI Taxonomy" id="187145"/>
    <lineage>
        <taxon>Bacteria</taxon>
        <taxon>Pseudomonadati</taxon>
        <taxon>Calditrichota</taxon>
        <taxon>Calditrichia</taxon>
        <taxon>Calditrichales</taxon>
        <taxon>Calditrichaceae</taxon>
        <taxon>Caldithrix</taxon>
    </lineage>
</organism>
<dbReference type="GO" id="GO:0003887">
    <property type="term" value="F:DNA-directed DNA polymerase activity"/>
    <property type="evidence" value="ECO:0007669"/>
    <property type="project" value="UniProtKB-UniRule"/>
</dbReference>
<evidence type="ECO:0000256" key="14">
    <source>
        <dbReference type="ARBA" id="ARBA00049244"/>
    </source>
</evidence>
<dbReference type="PROSITE" id="PS50173">
    <property type="entry name" value="UMUC"/>
    <property type="match status" value="1"/>
</dbReference>
<dbReference type="Gene3D" id="3.30.70.270">
    <property type="match status" value="1"/>
</dbReference>
<dbReference type="SUPFAM" id="SSF56672">
    <property type="entry name" value="DNA/RNA polymerases"/>
    <property type="match status" value="1"/>
</dbReference>
<dbReference type="GO" id="GO:0000287">
    <property type="term" value="F:magnesium ion binding"/>
    <property type="evidence" value="ECO:0007669"/>
    <property type="project" value="UniProtKB-UniRule"/>
</dbReference>
<keyword evidence="7 15" id="KW-0235">DNA replication</keyword>
<dbReference type="InterPro" id="IPR036775">
    <property type="entry name" value="DNA_pol_Y-fam_lit_finger_sf"/>
</dbReference>
<comment type="caution">
    <text evidence="15">Lacks conserved residue(s) required for the propagation of feature annotation.</text>
</comment>
<evidence type="ECO:0000256" key="8">
    <source>
        <dbReference type="ARBA" id="ARBA00022723"/>
    </source>
</evidence>
<keyword evidence="11 15" id="KW-0239">DNA-directed DNA polymerase</keyword>
<dbReference type="SUPFAM" id="SSF100879">
    <property type="entry name" value="Lesion bypass DNA polymerase (Y-family), little finger domain"/>
    <property type="match status" value="1"/>
</dbReference>
<dbReference type="GO" id="GO:0003684">
    <property type="term" value="F:damaged DNA binding"/>
    <property type="evidence" value="ECO:0007669"/>
    <property type="project" value="InterPro"/>
</dbReference>
<evidence type="ECO:0000259" key="16">
    <source>
        <dbReference type="PROSITE" id="PS50173"/>
    </source>
</evidence>
<proteinExistence type="inferred from homology"/>
<keyword evidence="13 15" id="KW-0234">DNA repair</keyword>
<dbReference type="InterPro" id="IPR050116">
    <property type="entry name" value="DNA_polymerase-Y"/>
</dbReference>
<keyword evidence="6 15" id="KW-0548">Nucleotidyltransferase</keyword>
<evidence type="ECO:0000256" key="7">
    <source>
        <dbReference type="ARBA" id="ARBA00022705"/>
    </source>
</evidence>
<evidence type="ECO:0000256" key="11">
    <source>
        <dbReference type="ARBA" id="ARBA00022932"/>
    </source>
</evidence>
<dbReference type="PANTHER" id="PTHR11076:SF33">
    <property type="entry name" value="DNA POLYMERASE KAPPA"/>
    <property type="match status" value="1"/>
</dbReference>
<dbReference type="GO" id="GO:0009432">
    <property type="term" value="P:SOS response"/>
    <property type="evidence" value="ECO:0007669"/>
    <property type="project" value="TreeGrafter"/>
</dbReference>